<dbReference type="PANTHER" id="PTHR44591">
    <property type="entry name" value="STRESS RESPONSE REGULATOR PROTEIN 1"/>
    <property type="match status" value="1"/>
</dbReference>
<dbReference type="Pfam" id="PF00072">
    <property type="entry name" value="Response_reg"/>
    <property type="match status" value="1"/>
</dbReference>
<dbReference type="SUPFAM" id="SSF52172">
    <property type="entry name" value="CheY-like"/>
    <property type="match status" value="1"/>
</dbReference>
<keyword evidence="1 2" id="KW-0597">Phosphoprotein</keyword>
<accession>A0A951Q727</accession>
<comment type="caution">
    <text evidence="5">The sequence shown here is derived from an EMBL/GenBank/DDBJ whole genome shotgun (WGS) entry which is preliminary data.</text>
</comment>
<evidence type="ECO:0000256" key="3">
    <source>
        <dbReference type="SAM" id="MobiDB-lite"/>
    </source>
</evidence>
<dbReference type="SMART" id="SM00448">
    <property type="entry name" value="REC"/>
    <property type="match status" value="1"/>
</dbReference>
<proteinExistence type="predicted"/>
<dbReference type="InterPro" id="IPR011006">
    <property type="entry name" value="CheY-like_superfamily"/>
</dbReference>
<evidence type="ECO:0000256" key="2">
    <source>
        <dbReference type="PROSITE-ProRule" id="PRU00169"/>
    </source>
</evidence>
<sequence length="144" mass="16218">MYRVLVVDDIDDNAVFLQTLLETEGYAVETAAGGWAAIRQIKACCPDLILLDVMMPDMVGYEVIERVRTQLKLSTVPVVLLTAYNDISRKEALEMGANFLMRKPIDNKSLLDCVKKLCDSESHQQESHQQESHQQIAYSKADVN</sequence>
<protein>
    <submittedName>
        <fullName evidence="5">Response regulator</fullName>
    </submittedName>
</protein>
<feature type="region of interest" description="Disordered" evidence="3">
    <location>
        <begin position="124"/>
        <end position="144"/>
    </location>
</feature>
<dbReference type="InterPro" id="IPR050595">
    <property type="entry name" value="Bact_response_regulator"/>
</dbReference>
<dbReference type="EMBL" id="JAHHHD010000003">
    <property type="protein sequence ID" value="MBW4657867.1"/>
    <property type="molecule type" value="Genomic_DNA"/>
</dbReference>
<dbReference type="InterPro" id="IPR001789">
    <property type="entry name" value="Sig_transdc_resp-reg_receiver"/>
</dbReference>
<gene>
    <name evidence="5" type="ORF">KME15_04280</name>
</gene>
<dbReference type="AlphaFoldDB" id="A0A951Q727"/>
<reference evidence="5" key="1">
    <citation type="submission" date="2021-05" db="EMBL/GenBank/DDBJ databases">
        <authorList>
            <person name="Pietrasiak N."/>
            <person name="Ward R."/>
            <person name="Stajich J.E."/>
            <person name="Kurbessoian T."/>
        </authorList>
    </citation>
    <scope>NUCLEOTIDE SEQUENCE</scope>
    <source>
        <strain evidence="5">UHER 2000/2452</strain>
    </source>
</reference>
<organism evidence="5 6">
    <name type="scientific">Drouetiella hepatica Uher 2000/2452</name>
    <dbReference type="NCBI Taxonomy" id="904376"/>
    <lineage>
        <taxon>Bacteria</taxon>
        <taxon>Bacillati</taxon>
        <taxon>Cyanobacteriota</taxon>
        <taxon>Cyanophyceae</taxon>
        <taxon>Oculatellales</taxon>
        <taxon>Oculatellaceae</taxon>
        <taxon>Drouetiella</taxon>
    </lineage>
</organism>
<evidence type="ECO:0000313" key="6">
    <source>
        <dbReference type="Proteomes" id="UP000757435"/>
    </source>
</evidence>
<feature type="domain" description="Response regulatory" evidence="4">
    <location>
        <begin position="3"/>
        <end position="118"/>
    </location>
</feature>
<dbReference type="Gene3D" id="3.40.50.2300">
    <property type="match status" value="1"/>
</dbReference>
<dbReference type="PANTHER" id="PTHR44591:SF3">
    <property type="entry name" value="RESPONSE REGULATORY DOMAIN-CONTAINING PROTEIN"/>
    <property type="match status" value="1"/>
</dbReference>
<reference evidence="5" key="2">
    <citation type="journal article" date="2022" name="Microbiol. Resour. Announc.">
        <title>Metagenome Sequencing to Explore Phylogenomics of Terrestrial Cyanobacteria.</title>
        <authorList>
            <person name="Ward R.D."/>
            <person name="Stajich J.E."/>
            <person name="Johansen J.R."/>
            <person name="Huntemann M."/>
            <person name="Clum A."/>
            <person name="Foster B."/>
            <person name="Foster B."/>
            <person name="Roux S."/>
            <person name="Palaniappan K."/>
            <person name="Varghese N."/>
            <person name="Mukherjee S."/>
            <person name="Reddy T.B.K."/>
            <person name="Daum C."/>
            <person name="Copeland A."/>
            <person name="Chen I.A."/>
            <person name="Ivanova N.N."/>
            <person name="Kyrpides N.C."/>
            <person name="Shapiro N."/>
            <person name="Eloe-Fadrosh E.A."/>
            <person name="Pietrasiak N."/>
        </authorList>
    </citation>
    <scope>NUCLEOTIDE SEQUENCE</scope>
    <source>
        <strain evidence="5">UHER 2000/2452</strain>
    </source>
</reference>
<dbReference type="Proteomes" id="UP000757435">
    <property type="component" value="Unassembled WGS sequence"/>
</dbReference>
<name>A0A951Q727_9CYAN</name>
<feature type="modified residue" description="4-aspartylphosphate" evidence="2">
    <location>
        <position position="52"/>
    </location>
</feature>
<dbReference type="PROSITE" id="PS50110">
    <property type="entry name" value="RESPONSE_REGULATORY"/>
    <property type="match status" value="1"/>
</dbReference>
<dbReference type="GO" id="GO:0000160">
    <property type="term" value="P:phosphorelay signal transduction system"/>
    <property type="evidence" value="ECO:0007669"/>
    <property type="project" value="InterPro"/>
</dbReference>
<evidence type="ECO:0000256" key="1">
    <source>
        <dbReference type="ARBA" id="ARBA00022553"/>
    </source>
</evidence>
<evidence type="ECO:0000259" key="4">
    <source>
        <dbReference type="PROSITE" id="PS50110"/>
    </source>
</evidence>
<evidence type="ECO:0000313" key="5">
    <source>
        <dbReference type="EMBL" id="MBW4657867.1"/>
    </source>
</evidence>